<organism evidence="1 2">
    <name type="scientific">Myriangium duriaei CBS 260.36</name>
    <dbReference type="NCBI Taxonomy" id="1168546"/>
    <lineage>
        <taxon>Eukaryota</taxon>
        <taxon>Fungi</taxon>
        <taxon>Dikarya</taxon>
        <taxon>Ascomycota</taxon>
        <taxon>Pezizomycotina</taxon>
        <taxon>Dothideomycetes</taxon>
        <taxon>Dothideomycetidae</taxon>
        <taxon>Myriangiales</taxon>
        <taxon>Myriangiaceae</taxon>
        <taxon>Myriangium</taxon>
    </lineage>
</organism>
<dbReference type="PANTHER" id="PTHR31904:SF1">
    <property type="entry name" value="BYPASS OF STOP CODON PROTEIN 5-RELATED"/>
    <property type="match status" value="1"/>
</dbReference>
<reference evidence="1" key="1">
    <citation type="journal article" date="2020" name="Stud. Mycol.">
        <title>101 Dothideomycetes genomes: a test case for predicting lifestyles and emergence of pathogens.</title>
        <authorList>
            <person name="Haridas S."/>
            <person name="Albert R."/>
            <person name="Binder M."/>
            <person name="Bloem J."/>
            <person name="Labutti K."/>
            <person name="Salamov A."/>
            <person name="Andreopoulos B."/>
            <person name="Baker S."/>
            <person name="Barry K."/>
            <person name="Bills G."/>
            <person name="Bluhm B."/>
            <person name="Cannon C."/>
            <person name="Castanera R."/>
            <person name="Culley D."/>
            <person name="Daum C."/>
            <person name="Ezra D."/>
            <person name="Gonzalez J."/>
            <person name="Henrissat B."/>
            <person name="Kuo A."/>
            <person name="Liang C."/>
            <person name="Lipzen A."/>
            <person name="Lutzoni F."/>
            <person name="Magnuson J."/>
            <person name="Mondo S."/>
            <person name="Nolan M."/>
            <person name="Ohm R."/>
            <person name="Pangilinan J."/>
            <person name="Park H.-J."/>
            <person name="Ramirez L."/>
            <person name="Alfaro M."/>
            <person name="Sun H."/>
            <person name="Tritt A."/>
            <person name="Yoshinaga Y."/>
            <person name="Zwiers L.-H."/>
            <person name="Turgeon B."/>
            <person name="Goodwin S."/>
            <person name="Spatafora J."/>
            <person name="Crous P."/>
            <person name="Grigoriev I."/>
        </authorList>
    </citation>
    <scope>NUCLEOTIDE SEQUENCE</scope>
    <source>
        <strain evidence="1">CBS 260.36</strain>
    </source>
</reference>
<gene>
    <name evidence="1" type="ORF">K461DRAFT_253492</name>
</gene>
<protein>
    <recommendedName>
        <fullName evidence="3">Arrestin-like N-terminal domain-containing protein</fullName>
    </recommendedName>
</protein>
<dbReference type="AlphaFoldDB" id="A0A9P4J4H5"/>
<dbReference type="Gene3D" id="2.60.40.640">
    <property type="match status" value="1"/>
</dbReference>
<dbReference type="InterPro" id="IPR039634">
    <property type="entry name" value="Bul1-like"/>
</dbReference>
<sequence>MSSYASSISSAEATATTIKTTNGNTVAAKIKAMAQKTRPQIKISLDGYEDSWVATYSTLDRIEGKVSITCPTKTSIDNFSIDFIGTTKTYLERLTSSTTVSGRSEARHQFLKLTQPIPGSAWPEGKLLEAGKTYEFGFLFVVPQQLLPRVCRHTITSAAVQHEHLKLPPSFGDKSVAGRGRHLLDDIAPDMARIKYCVSVTLRESPKHENIPEQPIEKTKLVRILPAVEENPPMDTEGPDCDYVLRHEKDIRKGVFKGKLGRLVIEAAQPKAMCIPSYKSEDQTPESTMVTVNLRFDPADSKSSAPKLGYLNSKLKVSSFFSSSARAKLPTKKDTQWDLNQGLHSETLNLASRCLGNVEWTFNKDDDAISRDRRHSSAASSLSDLGAVPEASKKYKGEGFWTAKLVVPISLPMNKAWIPTFHTCLVSRTYSLGIHLSVPTGGIGSGMDLKLPLQLTSEGNLESLRSTRNSLSLQEQAVEAMEADDFFAPRTVSPIDATYVGRSNIGPVTELAADLPPQYDSFARSGTQRIAVV</sequence>
<accession>A0A9P4J4H5</accession>
<comment type="caution">
    <text evidence="1">The sequence shown here is derived from an EMBL/GenBank/DDBJ whole genome shotgun (WGS) entry which is preliminary data.</text>
</comment>
<evidence type="ECO:0008006" key="3">
    <source>
        <dbReference type="Google" id="ProtNLM"/>
    </source>
</evidence>
<keyword evidence="2" id="KW-1185">Reference proteome</keyword>
<dbReference type="EMBL" id="ML996083">
    <property type="protein sequence ID" value="KAF2155272.1"/>
    <property type="molecule type" value="Genomic_DNA"/>
</dbReference>
<evidence type="ECO:0000313" key="1">
    <source>
        <dbReference type="EMBL" id="KAF2155272.1"/>
    </source>
</evidence>
<proteinExistence type="predicted"/>
<dbReference type="Proteomes" id="UP000799439">
    <property type="component" value="Unassembled WGS sequence"/>
</dbReference>
<dbReference type="OrthoDB" id="2283785at2759"/>
<dbReference type="InterPro" id="IPR014752">
    <property type="entry name" value="Arrestin-like_C"/>
</dbReference>
<dbReference type="PANTHER" id="PTHR31904">
    <property type="entry name" value="BYPASS OF STOP CODON PROTEIN 5-RELATED"/>
    <property type="match status" value="1"/>
</dbReference>
<evidence type="ECO:0000313" key="2">
    <source>
        <dbReference type="Proteomes" id="UP000799439"/>
    </source>
</evidence>
<name>A0A9P4J4H5_9PEZI</name>